<dbReference type="CDD" id="cd02020">
    <property type="entry name" value="CMPK"/>
    <property type="match status" value="1"/>
</dbReference>
<evidence type="ECO:0000256" key="4">
    <source>
        <dbReference type="ARBA" id="ARBA00022777"/>
    </source>
</evidence>
<evidence type="ECO:0000256" key="1">
    <source>
        <dbReference type="ARBA" id="ARBA00009427"/>
    </source>
</evidence>
<accession>A0A267MNL0</accession>
<dbReference type="GO" id="GO:0015949">
    <property type="term" value="P:nucleobase-containing small molecule interconversion"/>
    <property type="evidence" value="ECO:0007669"/>
    <property type="project" value="TreeGrafter"/>
</dbReference>
<dbReference type="Pfam" id="PF02224">
    <property type="entry name" value="Cytidylate_kin"/>
    <property type="match status" value="1"/>
</dbReference>
<feature type="domain" description="Cytidylate kinase" evidence="9">
    <location>
        <begin position="6"/>
        <end position="214"/>
    </location>
</feature>
<evidence type="ECO:0000256" key="7">
    <source>
        <dbReference type="ARBA" id="ARBA00048478"/>
    </source>
</evidence>
<dbReference type="NCBIfam" id="TIGR00017">
    <property type="entry name" value="cmk"/>
    <property type="match status" value="1"/>
</dbReference>
<feature type="binding site" evidence="8">
    <location>
        <begin position="10"/>
        <end position="18"/>
    </location>
    <ligand>
        <name>ATP</name>
        <dbReference type="ChEBI" id="CHEBI:30616"/>
    </ligand>
</feature>
<evidence type="ECO:0000256" key="3">
    <source>
        <dbReference type="ARBA" id="ARBA00022741"/>
    </source>
</evidence>
<evidence type="ECO:0000256" key="2">
    <source>
        <dbReference type="ARBA" id="ARBA00022679"/>
    </source>
</evidence>
<dbReference type="Proteomes" id="UP000216024">
    <property type="component" value="Unassembled WGS sequence"/>
</dbReference>
<dbReference type="HAMAP" id="MF_00238">
    <property type="entry name" value="Cytidyl_kinase_type1"/>
    <property type="match status" value="1"/>
</dbReference>
<comment type="similarity">
    <text evidence="1 8">Belongs to the cytidylate kinase family. Type 1 subfamily.</text>
</comment>
<evidence type="ECO:0000313" key="11">
    <source>
        <dbReference type="Proteomes" id="UP000216024"/>
    </source>
</evidence>
<keyword evidence="4 8" id="KW-0418">Kinase</keyword>
<evidence type="ECO:0000313" key="10">
    <source>
        <dbReference type="EMBL" id="PAB61169.1"/>
    </source>
</evidence>
<evidence type="ECO:0000256" key="8">
    <source>
        <dbReference type="HAMAP-Rule" id="MF_00238"/>
    </source>
</evidence>
<name>A0A267MNL0_9FIRM</name>
<dbReference type="EMBL" id="NIBG01000001">
    <property type="protein sequence ID" value="PAB61169.1"/>
    <property type="molecule type" value="Genomic_DNA"/>
</dbReference>
<dbReference type="InterPro" id="IPR003136">
    <property type="entry name" value="Cytidylate_kin"/>
</dbReference>
<protein>
    <recommendedName>
        <fullName evidence="8">Cytidylate kinase</fullName>
        <shortName evidence="8">CK</shortName>
        <ecNumber evidence="8">2.7.4.25</ecNumber>
    </recommendedName>
    <alternativeName>
        <fullName evidence="8">Cytidine monophosphate kinase</fullName>
        <shortName evidence="8">CMP kinase</shortName>
    </alternativeName>
</protein>
<dbReference type="GO" id="GO:0036431">
    <property type="term" value="F:dCMP kinase activity"/>
    <property type="evidence" value="ECO:0007669"/>
    <property type="project" value="InterPro"/>
</dbReference>
<dbReference type="GO" id="GO:0005524">
    <property type="term" value="F:ATP binding"/>
    <property type="evidence" value="ECO:0007669"/>
    <property type="project" value="UniProtKB-UniRule"/>
</dbReference>
<dbReference type="GO" id="GO:0036430">
    <property type="term" value="F:CMP kinase activity"/>
    <property type="evidence" value="ECO:0007669"/>
    <property type="project" value="RHEA"/>
</dbReference>
<dbReference type="OrthoDB" id="9807434at2"/>
<evidence type="ECO:0000256" key="5">
    <source>
        <dbReference type="ARBA" id="ARBA00022840"/>
    </source>
</evidence>
<keyword evidence="5 8" id="KW-0067">ATP-binding</keyword>
<comment type="catalytic activity">
    <reaction evidence="7 8">
        <text>CMP + ATP = CDP + ADP</text>
        <dbReference type="Rhea" id="RHEA:11600"/>
        <dbReference type="ChEBI" id="CHEBI:30616"/>
        <dbReference type="ChEBI" id="CHEBI:58069"/>
        <dbReference type="ChEBI" id="CHEBI:60377"/>
        <dbReference type="ChEBI" id="CHEBI:456216"/>
        <dbReference type="EC" id="2.7.4.25"/>
    </reaction>
</comment>
<comment type="catalytic activity">
    <reaction evidence="6 8">
        <text>dCMP + ATP = dCDP + ADP</text>
        <dbReference type="Rhea" id="RHEA:25094"/>
        <dbReference type="ChEBI" id="CHEBI:30616"/>
        <dbReference type="ChEBI" id="CHEBI:57566"/>
        <dbReference type="ChEBI" id="CHEBI:58593"/>
        <dbReference type="ChEBI" id="CHEBI:456216"/>
        <dbReference type="EC" id="2.7.4.25"/>
    </reaction>
</comment>
<reference evidence="10 11" key="1">
    <citation type="submission" date="2017-06" db="EMBL/GenBank/DDBJ databases">
        <title>Draft genome sequence of anaerobic fermentative bacterium Anaeromicrobium sediminis DY2726D isolated from West Pacific Ocean sediments.</title>
        <authorList>
            <person name="Zeng X."/>
        </authorList>
    </citation>
    <scope>NUCLEOTIDE SEQUENCE [LARGE SCALE GENOMIC DNA]</scope>
    <source>
        <strain evidence="10 11">DY2726D</strain>
    </source>
</reference>
<organism evidence="10 11">
    <name type="scientific">Anaeromicrobium sediminis</name>
    <dbReference type="NCBI Taxonomy" id="1478221"/>
    <lineage>
        <taxon>Bacteria</taxon>
        <taxon>Bacillati</taxon>
        <taxon>Bacillota</taxon>
        <taxon>Clostridia</taxon>
        <taxon>Peptostreptococcales</taxon>
        <taxon>Thermotaleaceae</taxon>
        <taxon>Anaeromicrobium</taxon>
    </lineage>
</organism>
<keyword evidence="8" id="KW-0963">Cytoplasm</keyword>
<dbReference type="PANTHER" id="PTHR21299">
    <property type="entry name" value="CYTIDYLATE KINASE/PANTOATE-BETA-ALANINE LIGASE"/>
    <property type="match status" value="1"/>
</dbReference>
<keyword evidence="11" id="KW-1185">Reference proteome</keyword>
<dbReference type="PANTHER" id="PTHR21299:SF2">
    <property type="entry name" value="CYTIDYLATE KINASE"/>
    <property type="match status" value="1"/>
</dbReference>
<dbReference type="GO" id="GO:0005829">
    <property type="term" value="C:cytosol"/>
    <property type="evidence" value="ECO:0007669"/>
    <property type="project" value="TreeGrafter"/>
</dbReference>
<evidence type="ECO:0000259" key="9">
    <source>
        <dbReference type="Pfam" id="PF02224"/>
    </source>
</evidence>
<dbReference type="SUPFAM" id="SSF52540">
    <property type="entry name" value="P-loop containing nucleoside triphosphate hydrolases"/>
    <property type="match status" value="1"/>
</dbReference>
<keyword evidence="3 8" id="KW-0547">Nucleotide-binding</keyword>
<dbReference type="AlphaFoldDB" id="A0A267MNL0"/>
<dbReference type="InterPro" id="IPR011994">
    <property type="entry name" value="Cytidylate_kinase_dom"/>
</dbReference>
<sequence>MRKITIALDGPAGAGKSTVAKEIAKLKNLVYIDTGAMYRAVTLNFLCNEISIEDEKQVKETLSKIDIDLDSSNVYLNGQCVNEEIRTPIVTKNVSAVSAIGKVREKMVELQRKIAEGKSVIMDGRDIGTFVLPKAEYKFFLTASIEERAHRRYEEFIKKGFDVNLEDIKRDIGKRDKIDSEREIAPLKKADDAIEIDSTRKNINEVIKEILSFIE</sequence>
<keyword evidence="2 8" id="KW-0808">Transferase</keyword>
<dbReference type="InterPro" id="IPR027417">
    <property type="entry name" value="P-loop_NTPase"/>
</dbReference>
<dbReference type="GO" id="GO:0006220">
    <property type="term" value="P:pyrimidine nucleotide metabolic process"/>
    <property type="evidence" value="ECO:0007669"/>
    <property type="project" value="UniProtKB-UniRule"/>
</dbReference>
<proteinExistence type="inferred from homology"/>
<comment type="subcellular location">
    <subcellularLocation>
        <location evidence="8">Cytoplasm</location>
    </subcellularLocation>
</comment>
<dbReference type="RefSeq" id="WP_095130321.1">
    <property type="nucleotide sequence ID" value="NZ_NIBG01000001.1"/>
</dbReference>
<dbReference type="Gene3D" id="3.40.50.300">
    <property type="entry name" value="P-loop containing nucleotide triphosphate hydrolases"/>
    <property type="match status" value="1"/>
</dbReference>
<evidence type="ECO:0000256" key="6">
    <source>
        <dbReference type="ARBA" id="ARBA00047615"/>
    </source>
</evidence>
<dbReference type="EC" id="2.7.4.25" evidence="8"/>
<gene>
    <name evidence="8" type="primary">cmk</name>
    <name evidence="10" type="ORF">CCE28_01720</name>
</gene>
<comment type="caution">
    <text evidence="10">The sequence shown here is derived from an EMBL/GenBank/DDBJ whole genome shotgun (WGS) entry which is preliminary data.</text>
</comment>